<protein>
    <submittedName>
        <fullName evidence="6">Multiple epidermal growth factor-like domains protein 10</fullName>
    </submittedName>
</protein>
<dbReference type="InterPro" id="IPR011489">
    <property type="entry name" value="EMI_domain"/>
</dbReference>
<dbReference type="PROSITE" id="PS01186">
    <property type="entry name" value="EGF_2"/>
    <property type="match status" value="1"/>
</dbReference>
<dbReference type="GeneID" id="109468746"/>
<proteinExistence type="predicted"/>
<reference evidence="6" key="1">
    <citation type="submission" date="2025-08" db="UniProtKB">
        <authorList>
            <consortium name="RefSeq"/>
        </authorList>
    </citation>
    <scope>IDENTIFICATION</scope>
    <source>
        <tissue evidence="6">Gonad</tissue>
    </source>
</reference>
<accession>A0A6P4YV82</accession>
<keyword evidence="5" id="KW-1185">Reference proteome</keyword>
<evidence type="ECO:0000259" key="4">
    <source>
        <dbReference type="PROSITE" id="PS51041"/>
    </source>
</evidence>
<evidence type="ECO:0000256" key="3">
    <source>
        <dbReference type="SAM" id="SignalP"/>
    </source>
</evidence>
<feature type="chain" id="PRO_5027931613" evidence="3">
    <location>
        <begin position="25"/>
        <end position="205"/>
    </location>
</feature>
<keyword evidence="1 3" id="KW-0732">Signal</keyword>
<evidence type="ECO:0000256" key="1">
    <source>
        <dbReference type="ARBA" id="ARBA00022729"/>
    </source>
</evidence>
<dbReference type="OrthoDB" id="409374at2759"/>
<dbReference type="Proteomes" id="UP000515135">
    <property type="component" value="Unplaced"/>
</dbReference>
<dbReference type="KEGG" id="bbel:109468746"/>
<sequence length="205" mass="22780">MFRGVLLTLMTSAFLAVVANDVTSFNPKLNPDADHVCRRQIWDVSPQLIGTREPYVTITDGNCGIPAFCPPIITTTYIRVYRTVQRPQLKMETFCCEGYKQVDDHCEPICYPRCNEPDTCKSTQTCCSDTDPPSDQCANININTTCYHGGTWNVGHKACHCTEGYNYVGIRCENECEIGKYGGGCLQTCACQEGSDCLHTNGMCR</sequence>
<evidence type="ECO:0000313" key="6">
    <source>
        <dbReference type="RefSeq" id="XP_019622632.1"/>
    </source>
</evidence>
<feature type="signal peptide" evidence="3">
    <location>
        <begin position="1"/>
        <end position="24"/>
    </location>
</feature>
<evidence type="ECO:0000313" key="5">
    <source>
        <dbReference type="Proteomes" id="UP000515135"/>
    </source>
</evidence>
<evidence type="ECO:0000256" key="2">
    <source>
        <dbReference type="ARBA" id="ARBA00023157"/>
    </source>
</evidence>
<dbReference type="AlphaFoldDB" id="A0A6P4YV82"/>
<gene>
    <name evidence="6" type="primary">LOC109468746</name>
</gene>
<feature type="domain" description="EMI" evidence="4">
    <location>
        <begin position="33"/>
        <end position="108"/>
    </location>
</feature>
<dbReference type="InterPro" id="IPR000742">
    <property type="entry name" value="EGF"/>
</dbReference>
<organism evidence="5 6">
    <name type="scientific">Branchiostoma belcheri</name>
    <name type="common">Amphioxus</name>
    <dbReference type="NCBI Taxonomy" id="7741"/>
    <lineage>
        <taxon>Eukaryota</taxon>
        <taxon>Metazoa</taxon>
        <taxon>Chordata</taxon>
        <taxon>Cephalochordata</taxon>
        <taxon>Leptocardii</taxon>
        <taxon>Amphioxiformes</taxon>
        <taxon>Branchiostomatidae</taxon>
        <taxon>Branchiostoma</taxon>
    </lineage>
</organism>
<dbReference type="PROSITE" id="PS51041">
    <property type="entry name" value="EMI"/>
    <property type="match status" value="1"/>
</dbReference>
<name>A0A6P4YV82_BRABE</name>
<keyword evidence="2" id="KW-1015">Disulfide bond</keyword>
<dbReference type="RefSeq" id="XP_019622632.1">
    <property type="nucleotide sequence ID" value="XM_019767073.1"/>
</dbReference>